<proteinExistence type="inferred from homology"/>
<dbReference type="GO" id="GO:0070897">
    <property type="term" value="P:transcription preinitiation complex assembly"/>
    <property type="evidence" value="ECO:0007669"/>
    <property type="project" value="InterPro"/>
</dbReference>
<keyword evidence="3" id="KW-0479">Metal-binding</keyword>
<gene>
    <name evidence="12" type="ORF">D5086_0000221810</name>
</gene>
<dbReference type="FunFam" id="1.10.472.10:FF:000007">
    <property type="entry name" value="Transcription factor IIIB 90 kDa subunit"/>
    <property type="match status" value="1"/>
</dbReference>
<dbReference type="InterPro" id="IPR000812">
    <property type="entry name" value="TFIIB"/>
</dbReference>
<dbReference type="InterPro" id="IPR036915">
    <property type="entry name" value="Cyclin-like_sf"/>
</dbReference>
<dbReference type="SUPFAM" id="SSF47954">
    <property type="entry name" value="Cyclin-like"/>
    <property type="match status" value="2"/>
</dbReference>
<evidence type="ECO:0000256" key="4">
    <source>
        <dbReference type="ARBA" id="ARBA00022771"/>
    </source>
</evidence>
<organism evidence="12">
    <name type="scientific">Populus alba</name>
    <name type="common">White poplar</name>
    <dbReference type="NCBI Taxonomy" id="43335"/>
    <lineage>
        <taxon>Eukaryota</taxon>
        <taxon>Viridiplantae</taxon>
        <taxon>Streptophyta</taxon>
        <taxon>Embryophyta</taxon>
        <taxon>Tracheophyta</taxon>
        <taxon>Spermatophyta</taxon>
        <taxon>Magnoliopsida</taxon>
        <taxon>eudicotyledons</taxon>
        <taxon>Gunneridae</taxon>
        <taxon>Pentapetalae</taxon>
        <taxon>rosids</taxon>
        <taxon>fabids</taxon>
        <taxon>Malpighiales</taxon>
        <taxon>Salicaceae</taxon>
        <taxon>Saliceae</taxon>
        <taxon>Populus</taxon>
    </lineage>
</organism>
<evidence type="ECO:0000256" key="8">
    <source>
        <dbReference type="ARBA" id="ARBA00023242"/>
    </source>
</evidence>
<dbReference type="Gene3D" id="1.10.472.10">
    <property type="entry name" value="Cyclin-like"/>
    <property type="match status" value="2"/>
</dbReference>
<dbReference type="Gene3D" id="1.20.5.650">
    <property type="entry name" value="Single helix bin"/>
    <property type="match status" value="1"/>
</dbReference>
<dbReference type="FunFam" id="3.40.50.2000:FF:000120">
    <property type="entry name" value="UDP-glycosyltransferase 76C1"/>
    <property type="match status" value="1"/>
</dbReference>
<protein>
    <submittedName>
        <fullName evidence="12">Transcription factor IIIB 90 kDa subunit-like isoform X1</fullName>
    </submittedName>
</protein>
<reference evidence="12" key="1">
    <citation type="submission" date="2018-10" db="EMBL/GenBank/DDBJ databases">
        <title>Population genomic analysis revealed the cold adaptation of white poplar.</title>
        <authorList>
            <person name="Liu Y.-J."/>
        </authorList>
    </citation>
    <scope>NUCLEOTIDE SEQUENCE [LARGE SCALE GENOMIC DNA]</scope>
    <source>
        <strain evidence="12">PAL-ZL1</strain>
    </source>
</reference>
<dbReference type="CDD" id="cd20553">
    <property type="entry name" value="CYCLIN_TFIIIB90_rpt1"/>
    <property type="match status" value="1"/>
</dbReference>
<accession>A0A4U5P646</accession>
<feature type="domain" description="Transcription factor TFIIB cyclin-like" evidence="10">
    <location>
        <begin position="332"/>
        <end position="416"/>
    </location>
</feature>
<evidence type="ECO:0000313" key="12">
    <source>
        <dbReference type="EMBL" id="TKR91736.1"/>
    </source>
</evidence>
<dbReference type="GO" id="GO:0000126">
    <property type="term" value="C:transcription factor TFIIIB complex"/>
    <property type="evidence" value="ECO:0007669"/>
    <property type="project" value="TreeGrafter"/>
</dbReference>
<keyword evidence="5" id="KW-0862">Zinc</keyword>
<dbReference type="AlphaFoldDB" id="A0A4U5P646"/>
<feature type="region of interest" description="Disordered" evidence="9">
    <location>
        <begin position="620"/>
        <end position="669"/>
    </location>
</feature>
<feature type="compositionally biased region" description="Basic and acidic residues" evidence="9">
    <location>
        <begin position="622"/>
        <end position="635"/>
    </location>
</feature>
<comment type="similarity">
    <text evidence="2">Belongs to the TFIIB family.</text>
</comment>
<feature type="domain" description="Transcription factor TFIIB cyclin-like" evidence="10">
    <location>
        <begin position="428"/>
        <end position="518"/>
    </location>
</feature>
<dbReference type="SUPFAM" id="SSF53756">
    <property type="entry name" value="UDP-Glycosyltransferase/glycogen phosphorylase"/>
    <property type="match status" value="1"/>
</dbReference>
<dbReference type="PRINTS" id="PR00685">
    <property type="entry name" value="TIFACTORIIB"/>
</dbReference>
<comment type="caution">
    <text evidence="12">The sequence shown here is derived from an EMBL/GenBank/DDBJ whole genome shotgun (WGS) entry which is preliminary data.</text>
</comment>
<keyword evidence="4" id="KW-0863">Zinc-finger</keyword>
<dbReference type="GO" id="GO:0017025">
    <property type="term" value="F:TBP-class protein binding"/>
    <property type="evidence" value="ECO:0007669"/>
    <property type="project" value="InterPro"/>
</dbReference>
<evidence type="ECO:0000256" key="5">
    <source>
        <dbReference type="ARBA" id="ARBA00022833"/>
    </source>
</evidence>
<feature type="compositionally biased region" description="Basic and acidic residues" evidence="9">
    <location>
        <begin position="795"/>
        <end position="831"/>
    </location>
</feature>
<feature type="domain" description="Brf1 TBP-binding" evidence="11">
    <location>
        <begin position="669"/>
        <end position="794"/>
    </location>
</feature>
<feature type="compositionally biased region" description="Basic and acidic residues" evidence="9">
    <location>
        <begin position="646"/>
        <end position="662"/>
    </location>
</feature>
<dbReference type="GO" id="GO:0097550">
    <property type="term" value="C:transcription preinitiation complex"/>
    <property type="evidence" value="ECO:0007669"/>
    <property type="project" value="TreeGrafter"/>
</dbReference>
<evidence type="ECO:0000256" key="7">
    <source>
        <dbReference type="ARBA" id="ARBA00023163"/>
    </source>
</evidence>
<evidence type="ECO:0000256" key="2">
    <source>
        <dbReference type="ARBA" id="ARBA00010857"/>
    </source>
</evidence>
<keyword evidence="6" id="KW-0805">Transcription regulation</keyword>
<dbReference type="InterPro" id="IPR011665">
    <property type="entry name" value="BRF1_TBP-bd_dom"/>
</dbReference>
<dbReference type="GO" id="GO:0001006">
    <property type="term" value="F:RNA polymerase III type 3 promoter sequence-specific DNA binding"/>
    <property type="evidence" value="ECO:0007669"/>
    <property type="project" value="TreeGrafter"/>
</dbReference>
<dbReference type="PANTHER" id="PTHR11618:SF4">
    <property type="entry name" value="TRANSCRIPTION FACTOR IIIB 90 KDA SUBUNIT"/>
    <property type="match status" value="1"/>
</dbReference>
<evidence type="ECO:0000256" key="9">
    <source>
        <dbReference type="SAM" id="MobiDB-lite"/>
    </source>
</evidence>
<dbReference type="STRING" id="43335.A0A4U5P646"/>
<evidence type="ECO:0000259" key="11">
    <source>
        <dbReference type="Pfam" id="PF07741"/>
    </source>
</evidence>
<dbReference type="CDD" id="cd20554">
    <property type="entry name" value="CYCLIN_TFIIIB90_rpt2"/>
    <property type="match status" value="1"/>
</dbReference>
<dbReference type="InterPro" id="IPR013150">
    <property type="entry name" value="TFIIB_cyclin"/>
</dbReference>
<sequence length="868" mass="97163">MAEEGHEQRRRLVLVAAPFQGHINPLLQLSAVLHSKGFSITIVHTQFNSPDPSNHPGFNFLFLQDGLSDHDIASLDLTAIVLVLNDKCQLPFQECLAKLVKEQETRGDQIACVIYDELSYFSEATAHNLKLPSIIFRTSNANTFLARSVLIEMYVLGRIPLADPLSQKAVPEHPPLRQRDLPISSFGPMKNFFKLLGNARDVRRSSAIVYNTMDCLEGSSLAKLQQHCHVPIFAIGPIHKIVPAPSCSLLEEDTNCMHTMRSCGSCREKVLAYYDENGIVSCSRCGKVLEFSYLSSEASFVKTKSGESHVAGSFVRSVESENASRERLYERARDDMLNIKNGLGMGENLGIVNQAMVYYRIAVERNFTRGRRTDQVQAACLYIACRENRKPYLLIDFSIYLQINIYVLGAVFLQLCKVLNLTEHAICQKLHDPSIFIHKYTASLSGGKNKEISDDALTIIASMNYHWIQTGRTPSALWGAALYISALSHGLNCSKSDILRLVHVCGKTLSKRLVEFENTESGSLTIEELNAKVEELKESSLPRRNFGEPSSSKELLCQHKGTNRPSFGFGLCKDCYAIVIGFDGGTDPPAFQNAESQRMKKSSIRHNMSDSNLFAKELNSQCERRDDERPTREPESAGAATGHLANDSDKLHGVGDMSSKDFEESDGFSDIDDAEVDSYLHNEEEKRYKTIIWEEMNREYLQEQAAKEAAAATLKKAWEEDFKNCPEDLQAAKKLDAAVKADLAKSKKEIQQKRASEARNLAPAKSAAEAVHRMLTKKRLGSKINYDVLEKLFEDSEAKDTKKPRTESRADSADKVLHKDGKDCRLDHMNENDGLGSPDEIEDDAVEETCDDLYYENCSDDDYGNSLW</sequence>
<dbReference type="Pfam" id="PF00382">
    <property type="entry name" value="TFIIB"/>
    <property type="match status" value="2"/>
</dbReference>
<dbReference type="EMBL" id="RCHU01000760">
    <property type="protein sequence ID" value="TKR91736.1"/>
    <property type="molecule type" value="Genomic_DNA"/>
</dbReference>
<keyword evidence="8" id="KW-0539">Nucleus</keyword>
<dbReference type="FunFam" id="1.10.472.10:FF:000066">
    <property type="entry name" value="Transcription factor IIIB subunit"/>
    <property type="match status" value="1"/>
</dbReference>
<name>A0A4U5P646_POPAL</name>
<dbReference type="Pfam" id="PF07741">
    <property type="entry name" value="BRF1"/>
    <property type="match status" value="1"/>
</dbReference>
<feature type="region of interest" description="Disordered" evidence="9">
    <location>
        <begin position="795"/>
        <end position="843"/>
    </location>
</feature>
<dbReference type="GO" id="GO:0000995">
    <property type="term" value="F:RNA polymerase III general transcription initiation factor activity"/>
    <property type="evidence" value="ECO:0007669"/>
    <property type="project" value="TreeGrafter"/>
</dbReference>
<evidence type="ECO:0000256" key="3">
    <source>
        <dbReference type="ARBA" id="ARBA00022723"/>
    </source>
</evidence>
<evidence type="ECO:0000256" key="6">
    <source>
        <dbReference type="ARBA" id="ARBA00023015"/>
    </source>
</evidence>
<dbReference type="GO" id="GO:0008270">
    <property type="term" value="F:zinc ion binding"/>
    <property type="evidence" value="ECO:0007669"/>
    <property type="project" value="UniProtKB-KW"/>
</dbReference>
<evidence type="ECO:0000259" key="10">
    <source>
        <dbReference type="Pfam" id="PF00382"/>
    </source>
</evidence>
<dbReference type="PANTHER" id="PTHR11618">
    <property type="entry name" value="TRANSCRIPTION INITIATION FACTOR IIB-RELATED"/>
    <property type="match status" value="1"/>
</dbReference>
<keyword evidence="7" id="KW-0804">Transcription</keyword>
<dbReference type="GO" id="GO:0005634">
    <property type="term" value="C:nucleus"/>
    <property type="evidence" value="ECO:0007669"/>
    <property type="project" value="UniProtKB-SubCell"/>
</dbReference>
<dbReference type="Gene3D" id="3.40.50.2000">
    <property type="entry name" value="Glycogen Phosphorylase B"/>
    <property type="match status" value="1"/>
</dbReference>
<evidence type="ECO:0000256" key="1">
    <source>
        <dbReference type="ARBA" id="ARBA00004123"/>
    </source>
</evidence>
<comment type="subcellular location">
    <subcellularLocation>
        <location evidence="1">Nucleus</location>
    </subcellularLocation>
</comment>